<proteinExistence type="inferred from homology"/>
<dbReference type="Gene3D" id="3.40.50.720">
    <property type="entry name" value="NAD(P)-binding Rossmann-like Domain"/>
    <property type="match status" value="1"/>
</dbReference>
<dbReference type="Pfam" id="PF00106">
    <property type="entry name" value="adh_short"/>
    <property type="match status" value="1"/>
</dbReference>
<reference evidence="2" key="1">
    <citation type="submission" date="2014-12" db="EMBL/GenBank/DDBJ databases">
        <title>Genome Sequence of Valsa Canker Pathogens Uncovers a Specific Adaption of Colonization on Woody Bark.</title>
        <authorList>
            <person name="Yin Z."/>
            <person name="Liu H."/>
            <person name="Gao X."/>
            <person name="Li Z."/>
            <person name="Song N."/>
            <person name="Ke X."/>
            <person name="Dai Q."/>
            <person name="Wu Y."/>
            <person name="Sun Y."/>
            <person name="Xu J.-R."/>
            <person name="Kang Z.K."/>
            <person name="Wang L."/>
            <person name="Huang L."/>
        </authorList>
    </citation>
    <scope>NUCLEOTIDE SEQUENCE [LARGE SCALE GENOMIC DNA]</scope>
    <source>
        <strain evidence="2">03-8</strain>
    </source>
</reference>
<dbReference type="AlphaFoldDB" id="A0A194VY87"/>
<accession>A0A194VY87</accession>
<dbReference type="SUPFAM" id="SSF51735">
    <property type="entry name" value="NAD(P)-binding Rossmann-fold domains"/>
    <property type="match status" value="1"/>
</dbReference>
<dbReference type="CDD" id="cd05233">
    <property type="entry name" value="SDR_c"/>
    <property type="match status" value="1"/>
</dbReference>
<dbReference type="Proteomes" id="UP000078559">
    <property type="component" value="Chromosome 5"/>
</dbReference>
<dbReference type="GO" id="GO:0048038">
    <property type="term" value="F:quinone binding"/>
    <property type="evidence" value="ECO:0007669"/>
    <property type="project" value="TreeGrafter"/>
</dbReference>
<name>A0A194VY87_CYTMA</name>
<evidence type="ECO:0000256" key="1">
    <source>
        <dbReference type="ARBA" id="ARBA00006484"/>
    </source>
</evidence>
<dbReference type="InterPro" id="IPR036291">
    <property type="entry name" value="NAD(P)-bd_dom_sf"/>
</dbReference>
<dbReference type="PANTHER" id="PTHR42760:SF127">
    <property type="entry name" value="3-KETOACYL-ACYL CARRIER PROTEIN REDUCTASE-RELATED"/>
    <property type="match status" value="1"/>
</dbReference>
<dbReference type="PRINTS" id="PR00081">
    <property type="entry name" value="GDHRDH"/>
</dbReference>
<keyword evidence="3" id="KW-1185">Reference proteome</keyword>
<organism evidence="2 3">
    <name type="scientific">Cytospora mali</name>
    <name type="common">Apple Valsa canker fungus</name>
    <name type="synonym">Valsa mali</name>
    <dbReference type="NCBI Taxonomy" id="578113"/>
    <lineage>
        <taxon>Eukaryota</taxon>
        <taxon>Fungi</taxon>
        <taxon>Dikarya</taxon>
        <taxon>Ascomycota</taxon>
        <taxon>Pezizomycotina</taxon>
        <taxon>Sordariomycetes</taxon>
        <taxon>Sordariomycetidae</taxon>
        <taxon>Diaporthales</taxon>
        <taxon>Cytosporaceae</taxon>
        <taxon>Cytospora</taxon>
    </lineage>
</organism>
<protein>
    <submittedName>
        <fullName evidence="2">Oxidoreductase YmfI</fullName>
    </submittedName>
</protein>
<gene>
    <name evidence="2" type="ORF">VM1G_05081</name>
</gene>
<sequence>MQALTILITGASGGIGAATALRLATTPFSTSTTPSASKYAVKTLILHYNTNHSRTQSLTEQISRANRSIKVIWLQADLSLPESVEALHRSAVCATGGEPINVLFANAGTTSGRSGPTGTLEGVSLETFERTWRVNTLSVFQLTQLVVPGMVEGGFGRVIYNSSVAALTGGVVGPHYASSKSGLHGMMHYFSPRYAKEGVTFNAVAPALIEDTTMLPKGEGNEGLKEKIPVGRLGQPDEVASVVCLMIENGYVNNKVWVVDGGWVPR</sequence>
<dbReference type="GO" id="GO:0006633">
    <property type="term" value="P:fatty acid biosynthetic process"/>
    <property type="evidence" value="ECO:0007669"/>
    <property type="project" value="TreeGrafter"/>
</dbReference>
<dbReference type="PANTHER" id="PTHR42760">
    <property type="entry name" value="SHORT-CHAIN DEHYDROGENASES/REDUCTASES FAMILY MEMBER"/>
    <property type="match status" value="1"/>
</dbReference>
<evidence type="ECO:0000313" key="2">
    <source>
        <dbReference type="EMBL" id="KUI69184.1"/>
    </source>
</evidence>
<dbReference type="SMR" id="A0A194VY87"/>
<evidence type="ECO:0000313" key="3">
    <source>
        <dbReference type="Proteomes" id="UP000078559"/>
    </source>
</evidence>
<dbReference type="EMBL" id="CM003102">
    <property type="protein sequence ID" value="KUI69184.1"/>
    <property type="molecule type" value="Genomic_DNA"/>
</dbReference>
<dbReference type="OrthoDB" id="417891at2759"/>
<comment type="similarity">
    <text evidence="1">Belongs to the short-chain dehydrogenases/reductases (SDR) family.</text>
</comment>
<dbReference type="InterPro" id="IPR002347">
    <property type="entry name" value="SDR_fam"/>
</dbReference>
<dbReference type="GO" id="GO:0016616">
    <property type="term" value="F:oxidoreductase activity, acting on the CH-OH group of donors, NAD or NADP as acceptor"/>
    <property type="evidence" value="ECO:0007669"/>
    <property type="project" value="TreeGrafter"/>
</dbReference>